<reference evidence="1 2" key="1">
    <citation type="journal article" date="2014" name="Nature">
        <title>An environmental bacterial taxon with a large and distinct metabolic repertoire.</title>
        <authorList>
            <person name="Wilson M.C."/>
            <person name="Mori T."/>
            <person name="Ruckert C."/>
            <person name="Uria A.R."/>
            <person name="Helf M.J."/>
            <person name="Takada K."/>
            <person name="Gernert C."/>
            <person name="Steffens U.A."/>
            <person name="Heycke N."/>
            <person name="Schmitt S."/>
            <person name="Rinke C."/>
            <person name="Helfrich E.J."/>
            <person name="Brachmann A.O."/>
            <person name="Gurgui C."/>
            <person name="Wakimoto T."/>
            <person name="Kracht M."/>
            <person name="Crusemann M."/>
            <person name="Hentschel U."/>
            <person name="Abe I."/>
            <person name="Matsunaga S."/>
            <person name="Kalinowski J."/>
            <person name="Takeyama H."/>
            <person name="Piel J."/>
        </authorList>
    </citation>
    <scope>NUCLEOTIDE SEQUENCE [LARGE SCALE GENOMIC DNA]</scope>
    <source>
        <strain evidence="2">TSY1</strain>
    </source>
</reference>
<protein>
    <submittedName>
        <fullName evidence="1">Uncharacterized protein</fullName>
    </submittedName>
</protein>
<accession>W4LGV2</accession>
<dbReference type="EMBL" id="AZHW01000770">
    <property type="protein sequence ID" value="ETW96571.1"/>
    <property type="molecule type" value="Genomic_DNA"/>
</dbReference>
<evidence type="ECO:0000313" key="1">
    <source>
        <dbReference type="EMBL" id="ETW96571.1"/>
    </source>
</evidence>
<name>W4LGV2_ENTF1</name>
<dbReference type="HOGENOM" id="CLU_2567472_0_0_7"/>
<gene>
    <name evidence="1" type="ORF">ETSY1_26080</name>
</gene>
<dbReference type="AlphaFoldDB" id="W4LGV2"/>
<evidence type="ECO:0000313" key="2">
    <source>
        <dbReference type="Proteomes" id="UP000019141"/>
    </source>
</evidence>
<proteinExistence type="predicted"/>
<dbReference type="Proteomes" id="UP000019141">
    <property type="component" value="Unassembled WGS sequence"/>
</dbReference>
<sequence>MEAEPLDVRELIHTIWELRQASLYMGDASGTQFLCPNCEQMRPFAGENALGYYTATGAVSLVCNECLLDFRMRRGIDRIRPM</sequence>
<organism evidence="1 2">
    <name type="scientific">Entotheonella factor</name>
    <dbReference type="NCBI Taxonomy" id="1429438"/>
    <lineage>
        <taxon>Bacteria</taxon>
        <taxon>Pseudomonadati</taxon>
        <taxon>Nitrospinota/Tectimicrobiota group</taxon>
        <taxon>Candidatus Tectimicrobiota</taxon>
        <taxon>Candidatus Entotheonellia</taxon>
        <taxon>Candidatus Entotheonellales</taxon>
        <taxon>Candidatus Entotheonellaceae</taxon>
        <taxon>Candidatus Entotheonella</taxon>
    </lineage>
</organism>
<keyword evidence="2" id="KW-1185">Reference proteome</keyword>
<comment type="caution">
    <text evidence="1">The sequence shown here is derived from an EMBL/GenBank/DDBJ whole genome shotgun (WGS) entry which is preliminary data.</text>
</comment>